<dbReference type="GO" id="GO:0006260">
    <property type="term" value="P:DNA replication"/>
    <property type="evidence" value="ECO:0007669"/>
    <property type="project" value="InterPro"/>
</dbReference>
<protein>
    <recommendedName>
        <fullName evidence="1">Polymerase/histidinol phosphatase N-terminal domain-containing protein</fullName>
    </recommendedName>
</protein>
<dbReference type="InterPro" id="IPR003141">
    <property type="entry name" value="Pol/His_phosphatase_N"/>
</dbReference>
<proteinExistence type="predicted"/>
<dbReference type="InterPro" id="IPR004013">
    <property type="entry name" value="PHP_dom"/>
</dbReference>
<accession>A0A382YLC6</accession>
<dbReference type="InterPro" id="IPR016195">
    <property type="entry name" value="Pol/histidinol_Pase-like"/>
</dbReference>
<dbReference type="PANTHER" id="PTHR32294:SF4">
    <property type="entry name" value="ERROR-PRONE DNA POLYMERASE"/>
    <property type="match status" value="1"/>
</dbReference>
<gene>
    <name evidence="2" type="ORF">METZ01_LOCUS436936</name>
</gene>
<dbReference type="PANTHER" id="PTHR32294">
    <property type="entry name" value="DNA POLYMERASE III SUBUNIT ALPHA"/>
    <property type="match status" value="1"/>
</dbReference>
<dbReference type="SUPFAM" id="SSF89550">
    <property type="entry name" value="PHP domain-like"/>
    <property type="match status" value="1"/>
</dbReference>
<dbReference type="Pfam" id="PF02811">
    <property type="entry name" value="PHP"/>
    <property type="match status" value="1"/>
</dbReference>
<dbReference type="InterPro" id="IPR004805">
    <property type="entry name" value="DnaE2/DnaE/PolC"/>
</dbReference>
<dbReference type="GO" id="GO:0008408">
    <property type="term" value="F:3'-5' exonuclease activity"/>
    <property type="evidence" value="ECO:0007669"/>
    <property type="project" value="InterPro"/>
</dbReference>
<dbReference type="EMBL" id="UINC01176788">
    <property type="protein sequence ID" value="SVD84082.1"/>
    <property type="molecule type" value="Genomic_DNA"/>
</dbReference>
<sequence length="96" mass="10316">MLAYAELHCISNFTFLRGASHPEELVAHASQLGYTALALTDECSVAGVVRAHVAARERGIKLIIGSEFRLEDGLCVVLLAANRRGYGQLCTLITDG</sequence>
<feature type="non-terminal residue" evidence="2">
    <location>
        <position position="96"/>
    </location>
</feature>
<name>A0A382YLC6_9ZZZZ</name>
<organism evidence="2">
    <name type="scientific">marine metagenome</name>
    <dbReference type="NCBI Taxonomy" id="408172"/>
    <lineage>
        <taxon>unclassified sequences</taxon>
        <taxon>metagenomes</taxon>
        <taxon>ecological metagenomes</taxon>
    </lineage>
</organism>
<dbReference type="SMART" id="SM00481">
    <property type="entry name" value="POLIIIAc"/>
    <property type="match status" value="1"/>
</dbReference>
<evidence type="ECO:0000313" key="2">
    <source>
        <dbReference type="EMBL" id="SVD84082.1"/>
    </source>
</evidence>
<reference evidence="2" key="1">
    <citation type="submission" date="2018-05" db="EMBL/GenBank/DDBJ databases">
        <authorList>
            <person name="Lanie J.A."/>
            <person name="Ng W.-L."/>
            <person name="Kazmierczak K.M."/>
            <person name="Andrzejewski T.M."/>
            <person name="Davidsen T.M."/>
            <person name="Wayne K.J."/>
            <person name="Tettelin H."/>
            <person name="Glass J.I."/>
            <person name="Rusch D."/>
            <person name="Podicherti R."/>
            <person name="Tsui H.-C.T."/>
            <person name="Winkler M.E."/>
        </authorList>
    </citation>
    <scope>NUCLEOTIDE SEQUENCE</scope>
</reference>
<evidence type="ECO:0000259" key="1">
    <source>
        <dbReference type="SMART" id="SM00481"/>
    </source>
</evidence>
<dbReference type="Gene3D" id="3.20.20.140">
    <property type="entry name" value="Metal-dependent hydrolases"/>
    <property type="match status" value="1"/>
</dbReference>
<feature type="domain" description="Polymerase/histidinol phosphatase N-terminal" evidence="1">
    <location>
        <begin position="5"/>
        <end position="72"/>
    </location>
</feature>
<dbReference type="AlphaFoldDB" id="A0A382YLC6"/>